<evidence type="ECO:0000313" key="2">
    <source>
        <dbReference type="EMBL" id="CAI9173792.1"/>
    </source>
</evidence>
<dbReference type="Proteomes" id="UP001176941">
    <property type="component" value="Chromosome 34"/>
</dbReference>
<dbReference type="EMBL" id="OX460345">
    <property type="protein sequence ID" value="CAI9173792.1"/>
    <property type="molecule type" value="Genomic_DNA"/>
</dbReference>
<sequence length="146" mass="15962">MSERWQRRRRWRKAAGEDAVLLGRPRAPVRSSGPGGWGGSRGSSRWLLRRRVLAPRRPPRHPRTAPGARPLRAGRCSEPEEEEAGCSFGMRAATFPECAPARPQIGLPASPPPLGSHSPSPHYFTLIGSKRWVKVGSEDAAAIETA</sequence>
<proteinExistence type="predicted"/>
<protein>
    <submittedName>
        <fullName evidence="2">Uncharacterized protein</fullName>
    </submittedName>
</protein>
<feature type="region of interest" description="Disordered" evidence="1">
    <location>
        <begin position="22"/>
        <end position="77"/>
    </location>
</feature>
<gene>
    <name evidence="2" type="ORF">MRATA1EN1_LOCUS22754</name>
</gene>
<feature type="compositionally biased region" description="Basic residues" evidence="1">
    <location>
        <begin position="47"/>
        <end position="63"/>
    </location>
</feature>
<name>A0ABN8ZIP4_RANTA</name>
<organism evidence="2 3">
    <name type="scientific">Rangifer tarandus platyrhynchus</name>
    <name type="common">Svalbard reindeer</name>
    <dbReference type="NCBI Taxonomy" id="3082113"/>
    <lineage>
        <taxon>Eukaryota</taxon>
        <taxon>Metazoa</taxon>
        <taxon>Chordata</taxon>
        <taxon>Craniata</taxon>
        <taxon>Vertebrata</taxon>
        <taxon>Euteleostomi</taxon>
        <taxon>Mammalia</taxon>
        <taxon>Eutheria</taxon>
        <taxon>Laurasiatheria</taxon>
        <taxon>Artiodactyla</taxon>
        <taxon>Ruminantia</taxon>
        <taxon>Pecora</taxon>
        <taxon>Cervidae</taxon>
        <taxon>Odocoileinae</taxon>
        <taxon>Rangifer</taxon>
    </lineage>
</organism>
<reference evidence="2" key="1">
    <citation type="submission" date="2023-04" db="EMBL/GenBank/DDBJ databases">
        <authorList>
            <consortium name="ELIXIR-Norway"/>
        </authorList>
    </citation>
    <scope>NUCLEOTIDE SEQUENCE [LARGE SCALE GENOMIC DNA]</scope>
</reference>
<accession>A0ABN8ZIP4</accession>
<keyword evidence="3" id="KW-1185">Reference proteome</keyword>
<evidence type="ECO:0000313" key="3">
    <source>
        <dbReference type="Proteomes" id="UP001176941"/>
    </source>
</evidence>
<evidence type="ECO:0000256" key="1">
    <source>
        <dbReference type="SAM" id="MobiDB-lite"/>
    </source>
</evidence>